<keyword evidence="3 8" id="KW-0812">Transmembrane</keyword>
<gene>
    <name evidence="11" type="ORF">TVD_10455</name>
</gene>
<dbReference type="GO" id="GO:0034040">
    <property type="term" value="F:ATPase-coupled lipid transmembrane transporter activity"/>
    <property type="evidence" value="ECO:0007669"/>
    <property type="project" value="TreeGrafter"/>
</dbReference>
<evidence type="ECO:0000259" key="10">
    <source>
        <dbReference type="PROSITE" id="PS50929"/>
    </source>
</evidence>
<feature type="transmembrane region" description="Helical" evidence="8">
    <location>
        <begin position="178"/>
        <end position="196"/>
    </location>
</feature>
<feature type="transmembrane region" description="Helical" evidence="8">
    <location>
        <begin position="260"/>
        <end position="283"/>
    </location>
</feature>
<dbReference type="SMART" id="SM00382">
    <property type="entry name" value="AAA"/>
    <property type="match status" value="1"/>
</dbReference>
<dbReference type="GO" id="GO:0140359">
    <property type="term" value="F:ABC-type transporter activity"/>
    <property type="evidence" value="ECO:0007669"/>
    <property type="project" value="InterPro"/>
</dbReference>
<dbReference type="EMBL" id="CP011367">
    <property type="protein sequence ID" value="AKJ95751.1"/>
    <property type="molecule type" value="Genomic_DNA"/>
</dbReference>
<dbReference type="InterPro" id="IPR017871">
    <property type="entry name" value="ABC_transporter-like_CS"/>
</dbReference>
<evidence type="ECO:0000256" key="7">
    <source>
        <dbReference type="ARBA" id="ARBA00023136"/>
    </source>
</evidence>
<keyword evidence="6 8" id="KW-1133">Transmembrane helix</keyword>
<dbReference type="GO" id="GO:0016887">
    <property type="term" value="F:ATP hydrolysis activity"/>
    <property type="evidence" value="ECO:0007669"/>
    <property type="project" value="InterPro"/>
</dbReference>
<feature type="transmembrane region" description="Helical" evidence="8">
    <location>
        <begin position="147"/>
        <end position="172"/>
    </location>
</feature>
<sequence>MRGHSSVHDAPDEAINWRIVRSLFPYLAEFRGRLFLALGLMGLAKLATVLVPLALKYIVDHFEDSGTDALVTVPVALVVAYGLLRFGGTLFGELRDAVFVRVAERAMRRAALRVFEHLHRLELSFHLARETGGLARDIERGTSGISFLLRFMVFNILPTIIEIAMVAVILLIAVGPVFTLTVIIAVAAYIAWSVWITEWRTRFVREANQRDNESNTRAIDSLLNYETVKYFGNEGFEARRYDEGLATWEQARTKNVLSLVLLNSGQALIIAGAITVMMLLAASRVASGQMSLGDLVMVNAYMIQLFMPLNFLGFVYREIRQSLANIERLFGLLEKPVQVEDRPDAPDLEVTSGQVRFEQVAFHYQPERPILADVSLEIPAGHKLAVVGPSGAGKSTLARLLFRFFDVTDGRITIDGQDIREVTQQSLRRAIGVVPQDTVLFNSSIRYNIAYGDPEASEEAILRAVHLAHLDDFIERLPDGLDTVVGERGLKVSGGEKQRIAIARMLLKDPPILVFDEATSSLDSGSEKAILQALNEVSARRTTLVIAHRLSTVKDAEQIVVLDQGRVVERGTHRELLARNGAYARLWQHQQEHEPTTANASPNAGD</sequence>
<dbReference type="Pfam" id="PF00005">
    <property type="entry name" value="ABC_tran"/>
    <property type="match status" value="1"/>
</dbReference>
<dbReference type="InterPro" id="IPR036640">
    <property type="entry name" value="ABC1_TM_sf"/>
</dbReference>
<keyword evidence="5" id="KW-0067">ATP-binding</keyword>
<dbReference type="InterPro" id="IPR011527">
    <property type="entry name" value="ABC1_TM_dom"/>
</dbReference>
<dbReference type="KEGG" id="tvr:TVD_10455"/>
<feature type="domain" description="ABC transporter" evidence="9">
    <location>
        <begin position="355"/>
        <end position="589"/>
    </location>
</feature>
<dbReference type="OrthoDB" id="6336411at2"/>
<dbReference type="Gene3D" id="1.20.1560.10">
    <property type="entry name" value="ABC transporter type 1, transmembrane domain"/>
    <property type="match status" value="1"/>
</dbReference>
<dbReference type="SUPFAM" id="SSF90123">
    <property type="entry name" value="ABC transporter transmembrane region"/>
    <property type="match status" value="1"/>
</dbReference>
<dbReference type="Gene3D" id="3.40.50.300">
    <property type="entry name" value="P-loop containing nucleotide triphosphate hydrolases"/>
    <property type="match status" value="1"/>
</dbReference>
<feature type="transmembrane region" description="Helical" evidence="8">
    <location>
        <begin position="71"/>
        <end position="91"/>
    </location>
</feature>
<evidence type="ECO:0000259" key="9">
    <source>
        <dbReference type="PROSITE" id="PS50893"/>
    </source>
</evidence>
<dbReference type="AlphaFoldDB" id="A0A0G3GAC4"/>
<feature type="domain" description="ABC transmembrane type-1" evidence="10">
    <location>
        <begin position="35"/>
        <end position="321"/>
    </location>
</feature>
<keyword evidence="12" id="KW-1185">Reference proteome</keyword>
<evidence type="ECO:0000256" key="2">
    <source>
        <dbReference type="ARBA" id="ARBA00022448"/>
    </source>
</evidence>
<keyword evidence="7 8" id="KW-0472">Membrane</keyword>
<dbReference type="FunFam" id="3.40.50.300:FF:000186">
    <property type="entry name" value="ATP-binding cassette sub-family B member 7, mitochondrial"/>
    <property type="match status" value="1"/>
</dbReference>
<evidence type="ECO:0000256" key="6">
    <source>
        <dbReference type="ARBA" id="ARBA00022989"/>
    </source>
</evidence>
<dbReference type="CDD" id="cd18582">
    <property type="entry name" value="ABC_6TM_ATM1_ABCB7"/>
    <property type="match status" value="1"/>
</dbReference>
<proteinExistence type="predicted"/>
<dbReference type="Proteomes" id="UP000064201">
    <property type="component" value="Chromosome"/>
</dbReference>
<dbReference type="PANTHER" id="PTHR24221:SF632">
    <property type="entry name" value="ATP-DEPENDENT LIPID A-CORE FLIPPASE"/>
    <property type="match status" value="1"/>
</dbReference>
<dbReference type="PATRIC" id="fig|106634.4.peg.2136"/>
<dbReference type="InterPro" id="IPR003593">
    <property type="entry name" value="AAA+_ATPase"/>
</dbReference>
<dbReference type="InterPro" id="IPR039421">
    <property type="entry name" value="Type_1_exporter"/>
</dbReference>
<dbReference type="InterPro" id="IPR027417">
    <property type="entry name" value="P-loop_NTPase"/>
</dbReference>
<keyword evidence="2" id="KW-0813">Transport</keyword>
<dbReference type="GO" id="GO:0005886">
    <property type="term" value="C:plasma membrane"/>
    <property type="evidence" value="ECO:0007669"/>
    <property type="project" value="UniProtKB-SubCell"/>
</dbReference>
<evidence type="ECO:0000256" key="3">
    <source>
        <dbReference type="ARBA" id="ARBA00022692"/>
    </source>
</evidence>
<dbReference type="Pfam" id="PF00664">
    <property type="entry name" value="ABC_membrane"/>
    <property type="match status" value="1"/>
</dbReference>
<evidence type="ECO:0000256" key="1">
    <source>
        <dbReference type="ARBA" id="ARBA00004651"/>
    </source>
</evidence>
<name>A0A0G3GAC4_9GAMM</name>
<dbReference type="PANTHER" id="PTHR24221">
    <property type="entry name" value="ATP-BINDING CASSETTE SUB-FAMILY B"/>
    <property type="match status" value="1"/>
</dbReference>
<evidence type="ECO:0000256" key="5">
    <source>
        <dbReference type="ARBA" id="ARBA00022840"/>
    </source>
</evidence>
<evidence type="ECO:0000256" key="4">
    <source>
        <dbReference type="ARBA" id="ARBA00022741"/>
    </source>
</evidence>
<comment type="subcellular location">
    <subcellularLocation>
        <location evidence="1">Cell membrane</location>
        <topology evidence="1">Multi-pass membrane protein</topology>
    </subcellularLocation>
</comment>
<dbReference type="SUPFAM" id="SSF52540">
    <property type="entry name" value="P-loop containing nucleoside triphosphate hydrolases"/>
    <property type="match status" value="1"/>
</dbReference>
<dbReference type="PROSITE" id="PS00211">
    <property type="entry name" value="ABC_TRANSPORTER_1"/>
    <property type="match status" value="1"/>
</dbReference>
<dbReference type="PROSITE" id="PS50929">
    <property type="entry name" value="ABC_TM1F"/>
    <property type="match status" value="1"/>
</dbReference>
<evidence type="ECO:0000313" key="11">
    <source>
        <dbReference type="EMBL" id="AKJ95751.1"/>
    </source>
</evidence>
<organism evidence="11 12">
    <name type="scientific">Thioalkalivibrio versutus</name>
    <dbReference type="NCBI Taxonomy" id="106634"/>
    <lineage>
        <taxon>Bacteria</taxon>
        <taxon>Pseudomonadati</taxon>
        <taxon>Pseudomonadota</taxon>
        <taxon>Gammaproteobacteria</taxon>
        <taxon>Chromatiales</taxon>
        <taxon>Ectothiorhodospiraceae</taxon>
        <taxon>Thioalkalivibrio</taxon>
    </lineage>
</organism>
<feature type="transmembrane region" description="Helical" evidence="8">
    <location>
        <begin position="295"/>
        <end position="316"/>
    </location>
</feature>
<protein>
    <submittedName>
        <fullName evidence="11">Metal ABC transporter permease</fullName>
    </submittedName>
</protein>
<evidence type="ECO:0000256" key="8">
    <source>
        <dbReference type="SAM" id="Phobius"/>
    </source>
</evidence>
<dbReference type="GO" id="GO:0005524">
    <property type="term" value="F:ATP binding"/>
    <property type="evidence" value="ECO:0007669"/>
    <property type="project" value="UniProtKB-KW"/>
</dbReference>
<feature type="transmembrane region" description="Helical" evidence="8">
    <location>
        <begin position="34"/>
        <end position="59"/>
    </location>
</feature>
<reference evidence="11 12" key="1">
    <citation type="submission" date="2015-04" db="EMBL/GenBank/DDBJ databases">
        <title>Complete Sequence for the Genome of the Thioalkalivibrio versutus D301.</title>
        <authorList>
            <person name="Mu T."/>
            <person name="Zhou J."/>
            <person name="Xu X."/>
        </authorList>
    </citation>
    <scope>NUCLEOTIDE SEQUENCE [LARGE SCALE GENOMIC DNA]</scope>
    <source>
        <strain evidence="11 12">D301</strain>
    </source>
</reference>
<dbReference type="PROSITE" id="PS50893">
    <property type="entry name" value="ABC_TRANSPORTER_2"/>
    <property type="match status" value="1"/>
</dbReference>
<dbReference type="CDD" id="cd03253">
    <property type="entry name" value="ABCC_ATM1_transporter"/>
    <property type="match status" value="1"/>
</dbReference>
<accession>A0A0G3GAC4</accession>
<evidence type="ECO:0000313" key="12">
    <source>
        <dbReference type="Proteomes" id="UP000064201"/>
    </source>
</evidence>
<keyword evidence="4" id="KW-0547">Nucleotide-binding</keyword>
<dbReference type="RefSeq" id="WP_018951124.1">
    <property type="nucleotide sequence ID" value="NZ_CP011367.1"/>
</dbReference>
<dbReference type="STRING" id="106634.TVD_10455"/>
<dbReference type="InterPro" id="IPR003439">
    <property type="entry name" value="ABC_transporter-like_ATP-bd"/>
</dbReference>